<feature type="region of interest" description="Disordered" evidence="1">
    <location>
        <begin position="217"/>
        <end position="254"/>
    </location>
</feature>
<evidence type="ECO:0000313" key="2">
    <source>
        <dbReference type="EMBL" id="OLP93013.1"/>
    </source>
</evidence>
<gene>
    <name evidence="2" type="ORF">AK812_SmicGene25118</name>
</gene>
<evidence type="ECO:0000256" key="1">
    <source>
        <dbReference type="SAM" id="MobiDB-lite"/>
    </source>
</evidence>
<dbReference type="EMBL" id="LSRX01000597">
    <property type="protein sequence ID" value="OLP93013.1"/>
    <property type="molecule type" value="Genomic_DNA"/>
</dbReference>
<accession>A0A1Q9DCS0</accession>
<comment type="caution">
    <text evidence="2">The sequence shown here is derived from an EMBL/GenBank/DDBJ whole genome shotgun (WGS) entry which is preliminary data.</text>
</comment>
<proteinExistence type="predicted"/>
<name>A0A1Q9DCS0_SYMMI</name>
<protein>
    <submittedName>
        <fullName evidence="2">Uncharacterized protein</fullName>
    </submittedName>
</protein>
<evidence type="ECO:0000313" key="3">
    <source>
        <dbReference type="Proteomes" id="UP000186817"/>
    </source>
</evidence>
<sequence>MWGPSRGRRIIADGLTAPKGIQREGSGRVGIMLRRKRPSSPRGMGVGAVIRKRAASPGKQKGYPAVKWEDFVPQDILHLWKELTAWQPDVVGQYVPVEKEQLLRPPPLFLHSTPDLPCRPIERQEALADVELLFAMRFVLQDCSFHTIVSITGNIFIPIIARHFDVSADEELALDEPWAAKQLQDRYEGLTRQDDTLAVETKFCNWRSVEEQLHHLKDQKKAPKELGPGERLRKEKPRPCDTSPTAGGRVLPSAQSPLTGKSWCLAASTPNTASVIVRKLQIMLLGRTGTGRRPLRWEAVSEAPTVLWTHATQKPLRNGTFCSTLLSKRTFARWSEKLPLTEFQALTSGWDGSAGMVATVSRMRAEAKRAAVSKAPGYPTTPEWPGSLEDFYEVSHAKWLKSQDIASRRRKSDAWQFEHSHYAKFAWPKLSEADDAKRLKLD</sequence>
<dbReference type="AlphaFoldDB" id="A0A1Q9DCS0"/>
<reference evidence="2 3" key="1">
    <citation type="submission" date="2016-02" db="EMBL/GenBank/DDBJ databases">
        <title>Genome analysis of coral dinoflagellate symbionts highlights evolutionary adaptations to a symbiotic lifestyle.</title>
        <authorList>
            <person name="Aranda M."/>
            <person name="Li Y."/>
            <person name="Liew Y.J."/>
            <person name="Baumgarten S."/>
            <person name="Simakov O."/>
            <person name="Wilson M."/>
            <person name="Piel J."/>
            <person name="Ashoor H."/>
            <person name="Bougouffa S."/>
            <person name="Bajic V.B."/>
            <person name="Ryu T."/>
            <person name="Ravasi T."/>
            <person name="Bayer T."/>
            <person name="Micklem G."/>
            <person name="Kim H."/>
            <person name="Bhak J."/>
            <person name="Lajeunesse T.C."/>
            <person name="Voolstra C.R."/>
        </authorList>
    </citation>
    <scope>NUCLEOTIDE SEQUENCE [LARGE SCALE GENOMIC DNA]</scope>
    <source>
        <strain evidence="2 3">CCMP2467</strain>
    </source>
</reference>
<keyword evidence="3" id="KW-1185">Reference proteome</keyword>
<feature type="compositionally biased region" description="Basic and acidic residues" evidence="1">
    <location>
        <begin position="217"/>
        <end position="239"/>
    </location>
</feature>
<dbReference type="OrthoDB" id="10277741at2759"/>
<organism evidence="2 3">
    <name type="scientific">Symbiodinium microadriaticum</name>
    <name type="common">Dinoflagellate</name>
    <name type="synonym">Zooxanthella microadriatica</name>
    <dbReference type="NCBI Taxonomy" id="2951"/>
    <lineage>
        <taxon>Eukaryota</taxon>
        <taxon>Sar</taxon>
        <taxon>Alveolata</taxon>
        <taxon>Dinophyceae</taxon>
        <taxon>Suessiales</taxon>
        <taxon>Symbiodiniaceae</taxon>
        <taxon>Symbiodinium</taxon>
    </lineage>
</organism>
<dbReference type="Proteomes" id="UP000186817">
    <property type="component" value="Unassembled WGS sequence"/>
</dbReference>